<feature type="domain" description="PAS" evidence="10">
    <location>
        <begin position="177"/>
        <end position="232"/>
    </location>
</feature>
<dbReference type="Gene3D" id="3.40.50.2300">
    <property type="match status" value="1"/>
</dbReference>
<dbReference type="eggNOG" id="COG4191">
    <property type="taxonomic scope" value="Bacteria"/>
</dbReference>
<keyword evidence="7" id="KW-0175">Coiled coil</keyword>
<dbReference type="Pfam" id="PF00512">
    <property type="entry name" value="HisKA"/>
    <property type="match status" value="1"/>
</dbReference>
<keyword evidence="13" id="KW-1185">Reference proteome</keyword>
<dbReference type="InterPro" id="IPR029016">
    <property type="entry name" value="GAF-like_dom_sf"/>
</dbReference>
<dbReference type="InterPro" id="IPR052162">
    <property type="entry name" value="Sensor_kinase/Photoreceptor"/>
</dbReference>
<dbReference type="InterPro" id="IPR011006">
    <property type="entry name" value="CheY-like_superfamily"/>
</dbReference>
<dbReference type="Proteomes" id="UP000008811">
    <property type="component" value="Chromosome"/>
</dbReference>
<dbReference type="Pfam" id="PF00072">
    <property type="entry name" value="Response_reg"/>
    <property type="match status" value="1"/>
</dbReference>
<feature type="modified residue" description="4-aspartylphosphate" evidence="6">
    <location>
        <position position="1325"/>
    </location>
</feature>
<dbReference type="Gene3D" id="3.30.450.20">
    <property type="entry name" value="PAS domain"/>
    <property type="match status" value="5"/>
</dbReference>
<dbReference type="SMART" id="SM00086">
    <property type="entry name" value="PAC"/>
    <property type="match status" value="5"/>
</dbReference>
<dbReference type="InterPro" id="IPR001610">
    <property type="entry name" value="PAC"/>
</dbReference>
<dbReference type="STRING" id="517417.Cpar_1325"/>
<evidence type="ECO:0000256" key="4">
    <source>
        <dbReference type="ARBA" id="ARBA00022679"/>
    </source>
</evidence>
<dbReference type="Pfam" id="PF02518">
    <property type="entry name" value="HATPase_c"/>
    <property type="match status" value="1"/>
</dbReference>
<organism evidence="12 13">
    <name type="scientific">Chlorobaculum parvum (strain DSM 263 / NCIMB 8327)</name>
    <name type="common">Chlorobium vibrioforme subsp. thiosulfatophilum</name>
    <dbReference type="NCBI Taxonomy" id="517417"/>
    <lineage>
        <taxon>Bacteria</taxon>
        <taxon>Pseudomonadati</taxon>
        <taxon>Chlorobiota</taxon>
        <taxon>Chlorobiia</taxon>
        <taxon>Chlorobiales</taxon>
        <taxon>Chlorobiaceae</taxon>
        <taxon>Chlorobaculum</taxon>
    </lineage>
</organism>
<dbReference type="SMART" id="SM00388">
    <property type="entry name" value="HisKA"/>
    <property type="match status" value="1"/>
</dbReference>
<feature type="domain" description="PAC" evidence="11">
    <location>
        <begin position="108"/>
        <end position="161"/>
    </location>
</feature>
<dbReference type="InterPro" id="IPR036097">
    <property type="entry name" value="HisK_dim/P_sf"/>
</dbReference>
<feature type="coiled-coil region" evidence="7">
    <location>
        <begin position="11"/>
        <end position="38"/>
    </location>
</feature>
<keyword evidence="4" id="KW-0808">Transferase</keyword>
<dbReference type="Pfam" id="PF13426">
    <property type="entry name" value="PAS_9"/>
    <property type="match status" value="1"/>
</dbReference>
<feature type="domain" description="PAC" evidence="11">
    <location>
        <begin position="237"/>
        <end position="289"/>
    </location>
</feature>
<dbReference type="Gene3D" id="3.30.565.10">
    <property type="entry name" value="Histidine kinase-like ATPase, C-terminal domain"/>
    <property type="match status" value="1"/>
</dbReference>
<feature type="domain" description="PAS" evidence="10">
    <location>
        <begin position="31"/>
        <end position="104"/>
    </location>
</feature>
<dbReference type="InterPro" id="IPR003594">
    <property type="entry name" value="HATPase_dom"/>
</dbReference>
<reference evidence="12" key="1">
    <citation type="submission" date="2008-06" db="EMBL/GenBank/DDBJ databases">
        <title>Complete sequence of Chlorobaculum parvum NCIB 8327.</title>
        <authorList>
            <consortium name="US DOE Joint Genome Institute"/>
            <person name="Lucas S."/>
            <person name="Copeland A."/>
            <person name="Lapidus A."/>
            <person name="Glavina del Rio T."/>
            <person name="Dalin E."/>
            <person name="Tice H."/>
            <person name="Bruce D."/>
            <person name="Goodwin L."/>
            <person name="Pitluck S."/>
            <person name="Schmutz J."/>
            <person name="Larimer F."/>
            <person name="Land M."/>
            <person name="Hauser L."/>
            <person name="Kyrpides N."/>
            <person name="Mikhailova N."/>
            <person name="Zhao F."/>
            <person name="Li T."/>
            <person name="Liu Z."/>
            <person name="Overmann J."/>
            <person name="Bryant D.A."/>
            <person name="Richardson P."/>
        </authorList>
    </citation>
    <scope>NUCLEOTIDE SEQUENCE [LARGE SCALE GENOMIC DNA]</scope>
    <source>
        <strain evidence="12">NCIB 8327</strain>
    </source>
</reference>
<evidence type="ECO:0000259" key="10">
    <source>
        <dbReference type="PROSITE" id="PS50112"/>
    </source>
</evidence>
<evidence type="ECO:0000259" key="9">
    <source>
        <dbReference type="PROSITE" id="PS50110"/>
    </source>
</evidence>
<dbReference type="Gene3D" id="3.30.450.40">
    <property type="match status" value="2"/>
</dbReference>
<dbReference type="Pfam" id="PF13185">
    <property type="entry name" value="GAF_2"/>
    <property type="match status" value="1"/>
</dbReference>
<dbReference type="CDD" id="cd00082">
    <property type="entry name" value="HisKA"/>
    <property type="match status" value="1"/>
</dbReference>
<dbReference type="InterPro" id="IPR036890">
    <property type="entry name" value="HATPase_C_sf"/>
</dbReference>
<dbReference type="InterPro" id="IPR013655">
    <property type="entry name" value="PAS_fold_3"/>
</dbReference>
<evidence type="ECO:0000313" key="13">
    <source>
        <dbReference type="Proteomes" id="UP000008811"/>
    </source>
</evidence>
<dbReference type="eggNOG" id="COG2203">
    <property type="taxonomic scope" value="Bacteria"/>
</dbReference>
<dbReference type="eggNOG" id="COG0784">
    <property type="taxonomic scope" value="Bacteria"/>
</dbReference>
<dbReference type="PROSITE" id="PS50112">
    <property type="entry name" value="PAS"/>
    <property type="match status" value="4"/>
</dbReference>
<dbReference type="NCBIfam" id="TIGR00229">
    <property type="entry name" value="sensory_box"/>
    <property type="match status" value="4"/>
</dbReference>
<dbReference type="InterPro" id="IPR035965">
    <property type="entry name" value="PAS-like_dom_sf"/>
</dbReference>
<dbReference type="SUPFAM" id="SSF55874">
    <property type="entry name" value="ATPase domain of HSP90 chaperone/DNA topoisomerase II/histidine kinase"/>
    <property type="match status" value="1"/>
</dbReference>
<evidence type="ECO:0000256" key="7">
    <source>
        <dbReference type="SAM" id="Coils"/>
    </source>
</evidence>
<comment type="catalytic activity">
    <reaction evidence="1">
        <text>ATP + protein L-histidine = ADP + protein N-phospho-L-histidine.</text>
        <dbReference type="EC" id="2.7.13.3"/>
    </reaction>
</comment>
<dbReference type="SMART" id="SM00448">
    <property type="entry name" value="REC"/>
    <property type="match status" value="1"/>
</dbReference>
<dbReference type="Pfam" id="PF08447">
    <property type="entry name" value="PAS_3"/>
    <property type="match status" value="3"/>
</dbReference>
<dbReference type="Pfam" id="PF01590">
    <property type="entry name" value="GAF"/>
    <property type="match status" value="1"/>
</dbReference>
<dbReference type="PROSITE" id="PS50110">
    <property type="entry name" value="RESPONSE_REGULATORY"/>
    <property type="match status" value="1"/>
</dbReference>
<dbReference type="RefSeq" id="WP_012502561.1">
    <property type="nucleotide sequence ID" value="NC_011027.1"/>
</dbReference>
<dbReference type="PANTHER" id="PTHR43304">
    <property type="entry name" value="PHYTOCHROME-LIKE PROTEIN CPH1"/>
    <property type="match status" value="1"/>
</dbReference>
<dbReference type="SMART" id="SM00065">
    <property type="entry name" value="GAF"/>
    <property type="match status" value="2"/>
</dbReference>
<dbReference type="PANTHER" id="PTHR43304:SF1">
    <property type="entry name" value="PAC DOMAIN-CONTAINING PROTEIN"/>
    <property type="match status" value="1"/>
</dbReference>
<gene>
    <name evidence="12" type="ordered locus">Cpar_1325</name>
</gene>
<dbReference type="Gene3D" id="1.10.287.130">
    <property type="match status" value="1"/>
</dbReference>
<feature type="domain" description="Response regulatory" evidence="9">
    <location>
        <begin position="1274"/>
        <end position="1391"/>
    </location>
</feature>
<dbReference type="CDD" id="cd17546">
    <property type="entry name" value="REC_hyHK_CKI1_RcsC-like"/>
    <property type="match status" value="1"/>
</dbReference>
<dbReference type="InterPro" id="IPR004358">
    <property type="entry name" value="Sig_transdc_His_kin-like_C"/>
</dbReference>
<name>B3QP75_CHLP8</name>
<dbReference type="InterPro" id="IPR000700">
    <property type="entry name" value="PAS-assoc_C"/>
</dbReference>
<dbReference type="InterPro" id="IPR003018">
    <property type="entry name" value="GAF"/>
</dbReference>
<dbReference type="KEGG" id="cpc:Cpar_1325"/>
<evidence type="ECO:0000256" key="3">
    <source>
        <dbReference type="ARBA" id="ARBA00022553"/>
    </source>
</evidence>
<feature type="domain" description="Histidine kinase" evidence="8">
    <location>
        <begin position="1031"/>
        <end position="1254"/>
    </location>
</feature>
<dbReference type="HOGENOM" id="CLU_253167_0_0_10"/>
<evidence type="ECO:0000256" key="6">
    <source>
        <dbReference type="PROSITE-ProRule" id="PRU00169"/>
    </source>
</evidence>
<dbReference type="eggNOG" id="COG3829">
    <property type="taxonomic scope" value="Bacteria"/>
</dbReference>
<dbReference type="eggNOG" id="COG2202">
    <property type="taxonomic scope" value="Bacteria"/>
</dbReference>
<dbReference type="PROSITE" id="PS50113">
    <property type="entry name" value="PAC"/>
    <property type="match status" value="4"/>
</dbReference>
<evidence type="ECO:0000259" key="11">
    <source>
        <dbReference type="PROSITE" id="PS50113"/>
    </source>
</evidence>
<evidence type="ECO:0000313" key="12">
    <source>
        <dbReference type="EMBL" id="ACF11728.1"/>
    </source>
</evidence>
<evidence type="ECO:0000256" key="5">
    <source>
        <dbReference type="ARBA" id="ARBA00022777"/>
    </source>
</evidence>
<feature type="domain" description="PAS" evidence="10">
    <location>
        <begin position="750"/>
        <end position="821"/>
    </location>
</feature>
<dbReference type="GO" id="GO:0000155">
    <property type="term" value="F:phosphorelay sensor kinase activity"/>
    <property type="evidence" value="ECO:0007669"/>
    <property type="project" value="InterPro"/>
</dbReference>
<dbReference type="SUPFAM" id="SSF47384">
    <property type="entry name" value="Homodimeric domain of signal transducing histidine kinase"/>
    <property type="match status" value="1"/>
</dbReference>
<dbReference type="SUPFAM" id="SSF52172">
    <property type="entry name" value="CheY-like"/>
    <property type="match status" value="1"/>
</dbReference>
<protein>
    <recommendedName>
        <fullName evidence="2">histidine kinase</fullName>
        <ecNumber evidence="2">2.7.13.3</ecNumber>
    </recommendedName>
</protein>
<feature type="domain" description="PAS" evidence="10">
    <location>
        <begin position="627"/>
        <end position="696"/>
    </location>
</feature>
<dbReference type="SMART" id="SM00091">
    <property type="entry name" value="PAS"/>
    <property type="match status" value="5"/>
</dbReference>
<dbReference type="PROSITE" id="PS50109">
    <property type="entry name" value="HIS_KIN"/>
    <property type="match status" value="1"/>
</dbReference>
<dbReference type="InterPro" id="IPR003661">
    <property type="entry name" value="HisK_dim/P_dom"/>
</dbReference>
<dbReference type="InterPro" id="IPR001789">
    <property type="entry name" value="Sig_transdc_resp-reg_receiver"/>
</dbReference>
<accession>B3QP75</accession>
<dbReference type="InterPro" id="IPR013656">
    <property type="entry name" value="PAS_4"/>
</dbReference>
<keyword evidence="3 6" id="KW-0597">Phosphoprotein</keyword>
<feature type="domain" description="PAC" evidence="11">
    <location>
        <begin position="959"/>
        <end position="1011"/>
    </location>
</feature>
<dbReference type="SMART" id="SM00387">
    <property type="entry name" value="HATPase_c"/>
    <property type="match status" value="1"/>
</dbReference>
<keyword evidence="5 12" id="KW-0418">Kinase</keyword>
<dbReference type="CDD" id="cd00130">
    <property type="entry name" value="PAS"/>
    <property type="match status" value="5"/>
</dbReference>
<feature type="domain" description="PAC" evidence="11">
    <location>
        <begin position="825"/>
        <end position="876"/>
    </location>
</feature>
<dbReference type="OrthoDB" id="9783713at2"/>
<dbReference type="EC" id="2.7.13.3" evidence="2"/>
<dbReference type="EMBL" id="CP001099">
    <property type="protein sequence ID" value="ACF11728.1"/>
    <property type="molecule type" value="Genomic_DNA"/>
</dbReference>
<dbReference type="InterPro" id="IPR005467">
    <property type="entry name" value="His_kinase_dom"/>
</dbReference>
<dbReference type="Pfam" id="PF08448">
    <property type="entry name" value="PAS_4"/>
    <property type="match status" value="1"/>
</dbReference>
<evidence type="ECO:0000256" key="2">
    <source>
        <dbReference type="ARBA" id="ARBA00012438"/>
    </source>
</evidence>
<dbReference type="SUPFAM" id="SSF55781">
    <property type="entry name" value="GAF domain-like"/>
    <property type="match status" value="2"/>
</dbReference>
<dbReference type="InterPro" id="IPR000014">
    <property type="entry name" value="PAS"/>
</dbReference>
<dbReference type="SUPFAM" id="SSF55785">
    <property type="entry name" value="PYP-like sensor domain (PAS domain)"/>
    <property type="match status" value="5"/>
</dbReference>
<proteinExistence type="predicted"/>
<sequence length="1397" mass="157271">MNKGSKIANPIQNNESDIDSLKKEHAELKKELQRLSLVIEGTKAGYWDWNIQTGLVSINKAWAEMIGYTQKELGPITLAKWKSLCHPDDLKKANILLEDNLRGKLDDYEAEIRMQHKNGHWVWILTRGKVFEHDREGNAIRMAGSHQDITERKHAEEKLRQEINLFLEGPITVFRWLNTEGYPAEYVSPNVTTLTGYAPEDFTSEVIGYDDIIHPDDLDRVLNEMTAFFTNPESTSFEQEYRIIRKDGGITWMYDFTTIVRDENGCITRFEGYVLDNTLRKQSELAQAYNRRLDRLISTIANQFISASSEQIDSMINKALETIGAFVGADRSYIFQLYDNMRFMDNTHEWCAKGVKPKIDIFQQLPSSEFRWITKKITNNEVIIIPRVSELPDAAAAERKIFEQQNIKSLILIPLISGNDPFGFIGFDAVRVERQWPSDSASILALAGGIIANALQRQRVKKLLQCELDLALKLSMSQSFEETIQHCLNTAMEISGMDSGAVYLLNENKKALNLFHSQGLSDELIKTLAVFKKNSPEYQLMKSGKALYNDQTPEISEQTTQCLLQEGVNAYAILPVFNKKRPIALFTISSHKLDEVPVFARKALETVASHIGPTIMQARHEERISAVSRNLETLFESIDDMLFIFAENGTIVHANMATVAALGYSLDELRQMNVLEIHPSGQRTHAQKIVDAILSDTEKLCTVPLLKKSGETIPVETKITPGTWDGEPVVFGIARNISDRLKSQAAIIESEKKFRELTEFLPFPLFETNLKGIVNYINNSGMKFFDISPEELQKGVPALSFCCPENLELAFEKQQKIFDPDYTAQGNEETIVMKDGRRLPLLLYNTPIRKGRKVAGIRTTVIDLTEMKRAEAALRESALQKRISEEFRSIIGNIPGIVYHLSTDNAINFLSDAKQAWTKHLVLDNNLGSLDHALTLVHPEDRQPLADFFNQLHQAQTSKTNVFRIILPDNEVKWLENRCTSVFSDGGSFSGIDGILFDITDKVNAQAEKKLLEENLIKTQRLETIGTLAGGIAHDFNNILTPILGYAEMGSILMQENNLPHDFYTQIMQAAERAKNLVSQILMFSRAEKAEPAIIKVQQIVEEAMQLLRPSIPSTISIETRFSKCGNVLVDPTQLHQVIMNLCTNAFQAMEDSGGEMSIDLREIIADNEFHKKHPNLKDSHYAQLTVTDNGHGMEASTIERIFEPFYSTRGFNKGTGLGLSVVHGIVTSFKGDITVESLPGNGSTFRIYLPVIAEELHAQQSNDLSAENNSGIRVLVVDDEHAATKVMRVMMNHLGIAVTVKNSPLEAIEEFRNDPKAYDLVITDLTMPEMTGTALARNLHKLNSQLPILLMTGYGKNIEDSISLNRYGIRKVIKKPVRLTVLAQIIREVLKGKSPQ</sequence>
<evidence type="ECO:0000256" key="1">
    <source>
        <dbReference type="ARBA" id="ARBA00000085"/>
    </source>
</evidence>
<dbReference type="PRINTS" id="PR00344">
    <property type="entry name" value="BCTRLSENSOR"/>
</dbReference>
<evidence type="ECO:0000259" key="8">
    <source>
        <dbReference type="PROSITE" id="PS50109"/>
    </source>
</evidence>